<dbReference type="Gene3D" id="3.40.50.300">
    <property type="entry name" value="P-loop containing nucleotide triphosphate hydrolases"/>
    <property type="match status" value="1"/>
</dbReference>
<dbReference type="PROSITE" id="PS50088">
    <property type="entry name" value="ANK_REPEAT"/>
    <property type="match status" value="4"/>
</dbReference>
<evidence type="ECO:0000256" key="1">
    <source>
        <dbReference type="ARBA" id="ARBA00022737"/>
    </source>
</evidence>
<name>A0A9P0EKR4_9HYPO</name>
<keyword evidence="5" id="KW-0472">Membrane</keyword>
<dbReference type="InterPro" id="IPR036770">
    <property type="entry name" value="Ankyrin_rpt-contain_sf"/>
</dbReference>
<evidence type="ECO:0000256" key="2">
    <source>
        <dbReference type="ARBA" id="ARBA00023043"/>
    </source>
</evidence>
<feature type="region of interest" description="Disordered" evidence="4">
    <location>
        <begin position="1184"/>
        <end position="1204"/>
    </location>
</feature>
<dbReference type="Proteomes" id="UP000775872">
    <property type="component" value="Unassembled WGS sequence"/>
</dbReference>
<gene>
    <name evidence="7" type="ORF">CSOL1703_00004839</name>
</gene>
<dbReference type="PROSITE" id="PS50297">
    <property type="entry name" value="ANK_REP_REGION"/>
    <property type="match status" value="4"/>
</dbReference>
<evidence type="ECO:0000259" key="6">
    <source>
        <dbReference type="Pfam" id="PF24883"/>
    </source>
</evidence>
<dbReference type="InterPro" id="IPR002110">
    <property type="entry name" value="Ankyrin_rpt"/>
</dbReference>
<reference evidence="7" key="1">
    <citation type="submission" date="2021-10" db="EMBL/GenBank/DDBJ databases">
        <authorList>
            <person name="Piombo E."/>
        </authorList>
    </citation>
    <scope>NUCLEOTIDE SEQUENCE</scope>
</reference>
<dbReference type="PANTHER" id="PTHR24198">
    <property type="entry name" value="ANKYRIN REPEAT AND PROTEIN KINASE DOMAIN-CONTAINING PROTEIN"/>
    <property type="match status" value="1"/>
</dbReference>
<feature type="repeat" description="ANK" evidence="3">
    <location>
        <begin position="1049"/>
        <end position="1073"/>
    </location>
</feature>
<dbReference type="Pfam" id="PF12796">
    <property type="entry name" value="Ank_2"/>
    <property type="match status" value="3"/>
</dbReference>
<comment type="caution">
    <text evidence="7">The sequence shown here is derived from an EMBL/GenBank/DDBJ whole genome shotgun (WGS) entry which is preliminary data.</text>
</comment>
<feature type="repeat" description="ANK" evidence="3">
    <location>
        <begin position="1083"/>
        <end position="1107"/>
    </location>
</feature>
<dbReference type="SUPFAM" id="SSF48403">
    <property type="entry name" value="Ankyrin repeat"/>
    <property type="match status" value="2"/>
</dbReference>
<dbReference type="PANTHER" id="PTHR24198:SF165">
    <property type="entry name" value="ANKYRIN REPEAT-CONTAINING PROTEIN-RELATED"/>
    <property type="match status" value="1"/>
</dbReference>
<dbReference type="Pfam" id="PF00023">
    <property type="entry name" value="Ank"/>
    <property type="match status" value="1"/>
</dbReference>
<protein>
    <recommendedName>
        <fullName evidence="6">Nephrocystin 3-like N-terminal domain-containing protein</fullName>
    </recommendedName>
</protein>
<evidence type="ECO:0000256" key="3">
    <source>
        <dbReference type="PROSITE-ProRule" id="PRU00023"/>
    </source>
</evidence>
<feature type="transmembrane region" description="Helical" evidence="5">
    <location>
        <begin position="40"/>
        <end position="58"/>
    </location>
</feature>
<sequence length="1481" mass="165549">PANWLVGSWVNLQLSLLQEYGFSPFCCTIEEASMEIAVKLLLTVLTIVIIAWGLTGPLRQPSRKQPRSETWTLRVDDIPTNESGVFASNLQTIIDQDRKLKDAVPTPICCNSISPRDGRSSCATVSITSSLLAEELCTLLERALSKYSYTFSCTFDGITPLYEDPSRVDVDIIVIPGLGCNAIGSWRSRKTNKIWLRDFLPQDFSNIRVLLYGYDSTLPGSHSKQSIADLGNALMETVTAFRSKTQTLRRPIIFISHSLGGLLIKEALLLSRRKFGETNPTISRATYGILFFGVPNHGLRNEQLRTLVDGQPNKAFINDLLVDDDSEASGFLKRLTVQFAESFKGYYHIVTFYERLLSPTLERNKAGGWSKTGRRCLMVTEQSATSTGIVATADEDNIPMNADHSGLVKFSSRNHGEYLVVQERLRQLVEETKQKVSQRFAESDLYCPSSETPQACLRSLAYEAMDTRLDTIIEESDGTCEWLSSHENFVKWRDQHRGLLWIKGKPGSGKSTITKYAVKRLSKVYGPETQVFSFFFHARGHELQKSLLGFFRSILHQILQRYPGSLNDLVDAFNTKRMSIGEPGKNWHWHLQPLQEFLKLGLPKILTRFPVVFFIDALDECGQSPALDLIKYFQRVLQCLPSKGCQFGVCFSCRHYPIIPGNGGLEVVLEEENYKDISMFVKRSLLIINNNDLNEELFNLIVGRARGVFLWAMLVVREVSRMAIEGESMATMKAEIARMPRDLNPFYEELVKSSKNHPATLSLIQWLCFPATPLDIDQLQWALVVDPKSPLKTLEEYRASENFISSDRFETRIKTLSCGLVEVSRHTVQFIHQSVKDFFLDQGLALLDQREPNEVVAAAHCRMSLICVQYMNICCKDPGIIGRQIYETPLRRYAATNWSFHAILGQNARHFPKEFLDVIQWPNEGPLQSWLRLVRNTVFPSFPPETTLMHLVARFDLRRLCFFLTSPLCGDAALHQYGKSSCHCPPLLHNNEDGYGTAVQSLPIEKVYFDLKDRNGRTPLSWAAEHGSLEVAKLLLNTGQVDVESRDEIGQTPLSRAAKYGSLEVAKLLLDTGRAEADSRDNAGRTPFSWAVEHGCLEVARLLLDTGRVDADATDDIGRTPLSWTIEHGHLSVARQLEVARLLLDTGRVDADSRDDAGRTPLSWAAKRGALELARLLLDTGRVEADSRDDTGRSPLSHAEGRSPEVAQLLINTGQVNVDSRDNTGRTPLSWSARTFNTEIAKLLLNTRNVDVDSRDDAGRTPLSWAVSSAAEGVAQLLLNTGRAEADSRDNAGRTPLSWASSASRLVAASMLLDTGRVEVDSRDSTGRTPLSWAAASYHLDGKFTNGEWVPSSWKEPSSKSVVEILLDTGRAEVDSRDNTGRTPLSWAAESPKSLITVMMLLKTGRVDVNSRDDNGRTPLWWAARHGSWLVVERLFNSGQVKIGSELQTCVPLAVRFSKARREELLKMLSVESEGEGSGHG</sequence>
<dbReference type="SUPFAM" id="SSF53474">
    <property type="entry name" value="alpha/beta-Hydrolases"/>
    <property type="match status" value="1"/>
</dbReference>
<dbReference type="InterPro" id="IPR027417">
    <property type="entry name" value="P-loop_NTPase"/>
</dbReference>
<keyword evidence="5" id="KW-0812">Transmembrane</keyword>
<dbReference type="Pfam" id="PF13637">
    <property type="entry name" value="Ank_4"/>
    <property type="match status" value="1"/>
</dbReference>
<proteinExistence type="predicted"/>
<feature type="domain" description="Nephrocystin 3-like N-terminal" evidence="6">
    <location>
        <begin position="478"/>
        <end position="654"/>
    </location>
</feature>
<evidence type="ECO:0000256" key="4">
    <source>
        <dbReference type="SAM" id="MobiDB-lite"/>
    </source>
</evidence>
<keyword evidence="1" id="KW-0677">Repeat</keyword>
<feature type="repeat" description="ANK" evidence="3">
    <location>
        <begin position="1157"/>
        <end position="1181"/>
    </location>
</feature>
<dbReference type="Pfam" id="PF24883">
    <property type="entry name" value="NPHP3_N"/>
    <property type="match status" value="1"/>
</dbReference>
<feature type="non-terminal residue" evidence="7">
    <location>
        <position position="1"/>
    </location>
</feature>
<evidence type="ECO:0000313" key="8">
    <source>
        <dbReference type="Proteomes" id="UP000775872"/>
    </source>
</evidence>
<keyword evidence="2 3" id="KW-0040">ANK repeat</keyword>
<dbReference type="SUPFAM" id="SSF52540">
    <property type="entry name" value="P-loop containing nucleoside triphosphate hydrolases"/>
    <property type="match status" value="1"/>
</dbReference>
<dbReference type="InterPro" id="IPR029058">
    <property type="entry name" value="AB_hydrolase_fold"/>
</dbReference>
<dbReference type="InterPro" id="IPR056884">
    <property type="entry name" value="NPHP3-like_N"/>
</dbReference>
<keyword evidence="5" id="KW-1133">Transmembrane helix</keyword>
<dbReference type="OrthoDB" id="7464126at2759"/>
<dbReference type="EMBL" id="CABFOC020000045">
    <property type="protein sequence ID" value="CAH0052972.1"/>
    <property type="molecule type" value="Genomic_DNA"/>
</dbReference>
<dbReference type="Gene3D" id="3.40.50.1820">
    <property type="entry name" value="alpha/beta hydrolase"/>
    <property type="match status" value="1"/>
</dbReference>
<dbReference type="SMART" id="SM00248">
    <property type="entry name" value="ANK"/>
    <property type="match status" value="13"/>
</dbReference>
<organism evidence="7 8">
    <name type="scientific">Clonostachys solani</name>
    <dbReference type="NCBI Taxonomy" id="160281"/>
    <lineage>
        <taxon>Eukaryota</taxon>
        <taxon>Fungi</taxon>
        <taxon>Dikarya</taxon>
        <taxon>Ascomycota</taxon>
        <taxon>Pezizomycotina</taxon>
        <taxon>Sordariomycetes</taxon>
        <taxon>Hypocreomycetidae</taxon>
        <taxon>Hypocreales</taxon>
        <taxon>Bionectriaceae</taxon>
        <taxon>Clonostachys</taxon>
    </lineage>
</organism>
<keyword evidence="8" id="KW-1185">Reference proteome</keyword>
<dbReference type="Gene3D" id="1.25.40.20">
    <property type="entry name" value="Ankyrin repeat-containing domain"/>
    <property type="match status" value="4"/>
</dbReference>
<accession>A0A9P0EKR4</accession>
<feature type="repeat" description="ANK" evidence="3">
    <location>
        <begin position="1015"/>
        <end position="1039"/>
    </location>
</feature>
<evidence type="ECO:0000313" key="7">
    <source>
        <dbReference type="EMBL" id="CAH0052972.1"/>
    </source>
</evidence>
<evidence type="ECO:0000256" key="5">
    <source>
        <dbReference type="SAM" id="Phobius"/>
    </source>
</evidence>